<dbReference type="EMBL" id="WHOA01000081">
    <property type="protein sequence ID" value="NOU71817.1"/>
    <property type="molecule type" value="Genomic_DNA"/>
</dbReference>
<gene>
    <name evidence="1" type="ORF">GC098_10360</name>
</gene>
<protein>
    <submittedName>
        <fullName evidence="1">Uncharacterized protein</fullName>
    </submittedName>
</protein>
<feature type="non-terminal residue" evidence="1">
    <location>
        <position position="113"/>
    </location>
</feature>
<accession>A0ABX1XTG1</accession>
<proteinExistence type="predicted"/>
<dbReference type="Proteomes" id="UP000616779">
    <property type="component" value="Unassembled WGS sequence"/>
</dbReference>
<keyword evidence="2" id="KW-1185">Reference proteome</keyword>
<sequence>MKKWRRIAYRAGRRCGSIFKKENRGSETAKFAMNRDWNLWKPHLPRDLRETLHEAASRKFYKGFCEKAREKYVRTISLPTDKKVAAIISFMSEDDTIFKVLDELRCLPLYEII</sequence>
<evidence type="ECO:0000313" key="2">
    <source>
        <dbReference type="Proteomes" id="UP000616779"/>
    </source>
</evidence>
<organism evidence="1 2">
    <name type="scientific">Paenibacillus phytorum</name>
    <dbReference type="NCBI Taxonomy" id="2654977"/>
    <lineage>
        <taxon>Bacteria</taxon>
        <taxon>Bacillati</taxon>
        <taxon>Bacillota</taxon>
        <taxon>Bacilli</taxon>
        <taxon>Bacillales</taxon>
        <taxon>Paenibacillaceae</taxon>
        <taxon>Paenibacillus</taxon>
    </lineage>
</organism>
<comment type="caution">
    <text evidence="1">The sequence shown here is derived from an EMBL/GenBank/DDBJ whole genome shotgun (WGS) entry which is preliminary data.</text>
</comment>
<reference evidence="1 2" key="1">
    <citation type="submission" date="2019-10" db="EMBL/GenBank/DDBJ databases">
        <title>Description of Paenibacillus terrestris sp. nov.</title>
        <authorList>
            <person name="Carlier A."/>
            <person name="Qi S."/>
        </authorList>
    </citation>
    <scope>NUCLEOTIDE SEQUENCE [LARGE SCALE GENOMIC DNA]</scope>
    <source>
        <strain evidence="1 2">LMG 31458</strain>
    </source>
</reference>
<evidence type="ECO:0000313" key="1">
    <source>
        <dbReference type="EMBL" id="NOU71817.1"/>
    </source>
</evidence>
<name>A0ABX1XTG1_9BACL</name>